<dbReference type="Proteomes" id="UP001596223">
    <property type="component" value="Unassembled WGS sequence"/>
</dbReference>
<dbReference type="SUPFAM" id="SSF50965">
    <property type="entry name" value="Galactose oxidase, central domain"/>
    <property type="match status" value="1"/>
</dbReference>
<reference evidence="6" key="1">
    <citation type="journal article" date="2019" name="Int. J. Syst. Evol. Microbiol.">
        <title>The Global Catalogue of Microorganisms (GCM) 10K type strain sequencing project: providing services to taxonomists for standard genome sequencing and annotation.</title>
        <authorList>
            <consortium name="The Broad Institute Genomics Platform"/>
            <consortium name="The Broad Institute Genome Sequencing Center for Infectious Disease"/>
            <person name="Wu L."/>
            <person name="Ma J."/>
        </authorList>
    </citation>
    <scope>NUCLEOTIDE SEQUENCE [LARGE SCALE GENOMIC DNA]</scope>
    <source>
        <strain evidence="6">CCUG 36956</strain>
    </source>
</reference>
<sequence length="684" mass="72190">MTPGFARRAVLVLALAVVVIAPPVAAQPTNVVANAGMETLGPDGFPQCWEKSGWGTHEYSFTVTPAAHTGAAAMRIDIGAHTSGDRKAMMLESPSCAPQVTVGHQYDLSVWYTTTTPNTVFTVFRHDVTDGWQYWTDLASLPVTDTYTAAQVRTPVVPPGTDRITWGVTIYGTGTLTTDDYAMTDATITPEPPTCTGTPTQCATGSWEVLAMPAPVRGIHAAVLPTGKVLLIAGSGNDPDAFAAGTFDTAVFDPATNQFVELSTPSDVFCAGHAQLPDGKLLVMGGTLAYTSPEHGYEGLRDSYVFDPATTSYTRTNDMIAGHWYPSATTMGNGDILSLGGLGEDSNGTVITEVFSAAQNRWLGFGEVNQTWAWWGLYPAMILLQDGRLFYSGAHVFGSGLEGTGASLYDYAAGTIVDVPGLQNKDERDQSMSVLLPPAQDQRVLTLGGGNTFTNPDANRLTDLIDLKQPSPAYQAGPLIPHGTLTGGVAQTGAQGKMYPSAVILPDGTVLETGGALHNRADPVFEASIFDPATDTFTAGMATDPVPRGYHSSAFLLPDGRVMAVGENPADGSFDQRVSIYSPPYLFKGTRPQLTPANQEWGYGSAQSMTVNAPVVKASLIRPAAVTHSSDPNQRYVDLPLTVAGGTVTAHVTSNPNIAPPGWYMLTVVTAAGVPSVAQWIHLG</sequence>
<gene>
    <name evidence="5" type="ORF">ACFP3H_13985</name>
</gene>
<keyword evidence="1 2" id="KW-0732">Signal</keyword>
<name>A0ABW1JRS9_9NOCA</name>
<dbReference type="InterPro" id="IPR015202">
    <property type="entry name" value="GO-like_E_set"/>
</dbReference>
<dbReference type="InterPro" id="IPR011043">
    <property type="entry name" value="Gal_Oxase/kelch_b-propeller"/>
</dbReference>
<dbReference type="InterPro" id="IPR037293">
    <property type="entry name" value="Gal_Oxidase_central_sf"/>
</dbReference>
<dbReference type="Pfam" id="PF07250">
    <property type="entry name" value="Glyoxal_oxid_N"/>
    <property type="match status" value="1"/>
</dbReference>
<evidence type="ECO:0000313" key="6">
    <source>
        <dbReference type="Proteomes" id="UP001596223"/>
    </source>
</evidence>
<proteinExistence type="predicted"/>
<organism evidence="5 6">
    <name type="scientific">Nocardia lasii</name>
    <dbReference type="NCBI Taxonomy" id="1616107"/>
    <lineage>
        <taxon>Bacteria</taxon>
        <taxon>Bacillati</taxon>
        <taxon>Actinomycetota</taxon>
        <taxon>Actinomycetes</taxon>
        <taxon>Mycobacteriales</taxon>
        <taxon>Nocardiaceae</taxon>
        <taxon>Nocardia</taxon>
    </lineage>
</organism>
<feature type="domain" description="Glyoxal oxidase N-terminal" evidence="3">
    <location>
        <begin position="250"/>
        <end position="571"/>
    </location>
</feature>
<keyword evidence="6" id="KW-1185">Reference proteome</keyword>
<dbReference type="Gene3D" id="2.60.120.260">
    <property type="entry name" value="Galactose-binding domain-like"/>
    <property type="match status" value="1"/>
</dbReference>
<dbReference type="InterPro" id="IPR013783">
    <property type="entry name" value="Ig-like_fold"/>
</dbReference>
<dbReference type="PANTHER" id="PTHR32208:SF21">
    <property type="entry name" value="LOW QUALITY PROTEIN: ALDEHYDE OXIDASE GLOX-LIKE"/>
    <property type="match status" value="1"/>
</dbReference>
<evidence type="ECO:0000256" key="1">
    <source>
        <dbReference type="ARBA" id="ARBA00022729"/>
    </source>
</evidence>
<evidence type="ECO:0000313" key="5">
    <source>
        <dbReference type="EMBL" id="MFC6012164.1"/>
    </source>
</evidence>
<dbReference type="RefSeq" id="WP_378605223.1">
    <property type="nucleotide sequence ID" value="NZ_JBHSQN010000009.1"/>
</dbReference>
<feature type="signal peptide" evidence="2">
    <location>
        <begin position="1"/>
        <end position="26"/>
    </location>
</feature>
<dbReference type="InterPro" id="IPR009880">
    <property type="entry name" value="Glyoxal_oxidase_N"/>
</dbReference>
<feature type="chain" id="PRO_5046046410" evidence="2">
    <location>
        <begin position="27"/>
        <end position="684"/>
    </location>
</feature>
<comment type="caution">
    <text evidence="5">The sequence shown here is derived from an EMBL/GenBank/DDBJ whole genome shotgun (WGS) entry which is preliminary data.</text>
</comment>
<dbReference type="Pfam" id="PF09118">
    <property type="entry name" value="GO-like_E_set"/>
    <property type="match status" value="1"/>
</dbReference>
<dbReference type="PANTHER" id="PTHR32208">
    <property type="entry name" value="SECRETED PROTEIN-RELATED"/>
    <property type="match status" value="1"/>
</dbReference>
<dbReference type="EMBL" id="JBHSQN010000009">
    <property type="protein sequence ID" value="MFC6012164.1"/>
    <property type="molecule type" value="Genomic_DNA"/>
</dbReference>
<protein>
    <submittedName>
        <fullName evidence="5">Galactose oxidase-like domain-containing protein</fullName>
    </submittedName>
</protein>
<evidence type="ECO:0000259" key="4">
    <source>
        <dbReference type="Pfam" id="PF09118"/>
    </source>
</evidence>
<evidence type="ECO:0000256" key="2">
    <source>
        <dbReference type="SAM" id="SignalP"/>
    </source>
</evidence>
<dbReference type="Gene3D" id="2.130.10.80">
    <property type="entry name" value="Galactose oxidase/kelch, beta-propeller"/>
    <property type="match status" value="1"/>
</dbReference>
<evidence type="ECO:0000259" key="3">
    <source>
        <dbReference type="Pfam" id="PF07250"/>
    </source>
</evidence>
<dbReference type="InterPro" id="IPR014756">
    <property type="entry name" value="Ig_E-set"/>
</dbReference>
<accession>A0ABW1JRS9</accession>
<dbReference type="Gene3D" id="2.60.40.10">
    <property type="entry name" value="Immunoglobulins"/>
    <property type="match status" value="1"/>
</dbReference>
<dbReference type="SUPFAM" id="SSF81296">
    <property type="entry name" value="E set domains"/>
    <property type="match status" value="1"/>
</dbReference>
<feature type="domain" description="Galactose oxidase-like Early set" evidence="4">
    <location>
        <begin position="591"/>
        <end position="682"/>
    </location>
</feature>
<dbReference type="CDD" id="cd02851">
    <property type="entry name" value="E_set_GO_C"/>
    <property type="match status" value="1"/>
</dbReference>